<proteinExistence type="predicted"/>
<dbReference type="Pfam" id="PF11848">
    <property type="entry name" value="DUF3368"/>
    <property type="match status" value="1"/>
</dbReference>
<comment type="caution">
    <text evidence="1">The sequence shown here is derived from an EMBL/GenBank/DDBJ whole genome shotgun (WGS) entry which is preliminary data.</text>
</comment>
<dbReference type="Proteomes" id="UP000291831">
    <property type="component" value="Unassembled WGS sequence"/>
</dbReference>
<evidence type="ECO:0000313" key="1">
    <source>
        <dbReference type="EMBL" id="RZB32646.1"/>
    </source>
</evidence>
<accession>A0A8B3S6G7</accession>
<protein>
    <submittedName>
        <fullName evidence="1">Uncharacterized protein</fullName>
    </submittedName>
</protein>
<dbReference type="AlphaFoldDB" id="A0A8B3S6G7"/>
<name>A0A8B3S6G7_9EURY</name>
<reference evidence="2" key="1">
    <citation type="submission" date="2019-01" db="EMBL/GenBank/DDBJ databases">
        <title>Anaerobic oxidation of ethane by archaea from a marine hydrocarbon seep.</title>
        <authorList>
            <person name="Musat F."/>
        </authorList>
    </citation>
    <scope>NUCLEOTIDE SEQUENCE [LARGE SCALE GENOMIC DNA]</scope>
</reference>
<sequence>MTGIVVSNTTPLIYLAKADDLHISKKLFENIYIPTEVCRETVESGFARGYSDARRIGAACNDWIIVKPVSIDLGLMLIRNASRGIDEM</sequence>
<dbReference type="EMBL" id="RPGO01000005">
    <property type="protein sequence ID" value="RZB32646.1"/>
    <property type="molecule type" value="Genomic_DNA"/>
</dbReference>
<organism evidence="1 2">
    <name type="scientific">Candidatus Argoarchaeum ethanivorans</name>
    <dbReference type="NCBI Taxonomy" id="2608793"/>
    <lineage>
        <taxon>Archaea</taxon>
        <taxon>Methanobacteriati</taxon>
        <taxon>Methanobacteriota</taxon>
        <taxon>Stenosarchaea group</taxon>
        <taxon>Methanomicrobia</taxon>
        <taxon>Methanosarcinales</taxon>
        <taxon>Methanosarcinales incertae sedis</taxon>
        <taxon>GOM Arc I cluster</taxon>
        <taxon>Candidatus Argoarchaeum</taxon>
    </lineage>
</organism>
<dbReference type="InterPro" id="IPR021799">
    <property type="entry name" value="PIN-like_prokaryotic"/>
</dbReference>
<evidence type="ECO:0000313" key="2">
    <source>
        <dbReference type="Proteomes" id="UP000291831"/>
    </source>
</evidence>
<gene>
    <name evidence="1" type="ORF">AEth_00324</name>
</gene>